<evidence type="ECO:0000313" key="1">
    <source>
        <dbReference type="EMBL" id="OEU11393.1"/>
    </source>
</evidence>
<accession>A0A1E7F0R4</accession>
<dbReference type="AlphaFoldDB" id="A0A1E7F0R4"/>
<evidence type="ECO:0000313" key="2">
    <source>
        <dbReference type="Proteomes" id="UP000095751"/>
    </source>
</evidence>
<protein>
    <submittedName>
        <fullName evidence="1">Uncharacterized protein</fullName>
    </submittedName>
</protein>
<proteinExistence type="predicted"/>
<dbReference type="KEGG" id="fcy:FRACYDRAFT_245874"/>
<dbReference type="InParanoid" id="A0A1E7F0R4"/>
<dbReference type="EMBL" id="KV784368">
    <property type="protein sequence ID" value="OEU11393.1"/>
    <property type="molecule type" value="Genomic_DNA"/>
</dbReference>
<sequence>MVMLHDDERVENFQNQFYSLISCRLDRFKGSPRFVKFGERLADTVEDQWETVLAATALIQERTQVSSCISMNSISDMFQEDAKDVMIEYMATEECIKSRNVATLDHCNRLPGIEPNIGDNKSKQLIIFRSMPDKYKRSYLESGHVVADETLVSIVRYMEQQENVDA</sequence>
<organism evidence="1 2">
    <name type="scientific">Fragilariopsis cylindrus CCMP1102</name>
    <dbReference type="NCBI Taxonomy" id="635003"/>
    <lineage>
        <taxon>Eukaryota</taxon>
        <taxon>Sar</taxon>
        <taxon>Stramenopiles</taxon>
        <taxon>Ochrophyta</taxon>
        <taxon>Bacillariophyta</taxon>
        <taxon>Bacillariophyceae</taxon>
        <taxon>Bacillariophycidae</taxon>
        <taxon>Bacillariales</taxon>
        <taxon>Bacillariaceae</taxon>
        <taxon>Fragilariopsis</taxon>
    </lineage>
</organism>
<reference evidence="1 2" key="1">
    <citation type="submission" date="2016-09" db="EMBL/GenBank/DDBJ databases">
        <title>Extensive genetic diversity and differential bi-allelic expression allows diatom success in the polar Southern Ocean.</title>
        <authorList>
            <consortium name="DOE Joint Genome Institute"/>
            <person name="Mock T."/>
            <person name="Otillar R.P."/>
            <person name="Strauss J."/>
            <person name="Dupont C."/>
            <person name="Frickenhaus S."/>
            <person name="Maumus F."/>
            <person name="Mcmullan M."/>
            <person name="Sanges R."/>
            <person name="Schmutz J."/>
            <person name="Toseland A."/>
            <person name="Valas R."/>
            <person name="Veluchamy A."/>
            <person name="Ward B.J."/>
            <person name="Allen A."/>
            <person name="Barry K."/>
            <person name="Falciatore A."/>
            <person name="Ferrante M."/>
            <person name="Fortunato A.E."/>
            <person name="Gloeckner G."/>
            <person name="Gruber A."/>
            <person name="Hipkin R."/>
            <person name="Janech M."/>
            <person name="Kroth P."/>
            <person name="Leese F."/>
            <person name="Lindquist E."/>
            <person name="Lyon B.R."/>
            <person name="Martin J."/>
            <person name="Mayer C."/>
            <person name="Parker M."/>
            <person name="Quesneville H."/>
            <person name="Raymond J."/>
            <person name="Uhlig C."/>
            <person name="Valentin K.U."/>
            <person name="Worden A.Z."/>
            <person name="Armbrust E.V."/>
            <person name="Bowler C."/>
            <person name="Green B."/>
            <person name="Moulton V."/>
            <person name="Van Oosterhout C."/>
            <person name="Grigoriev I."/>
        </authorList>
    </citation>
    <scope>NUCLEOTIDE SEQUENCE [LARGE SCALE GENOMIC DNA]</scope>
    <source>
        <strain evidence="1 2">CCMP1102</strain>
    </source>
</reference>
<dbReference type="Proteomes" id="UP000095751">
    <property type="component" value="Unassembled WGS sequence"/>
</dbReference>
<name>A0A1E7F0R4_9STRA</name>
<gene>
    <name evidence="1" type="ORF">FRACYDRAFT_245874</name>
</gene>
<keyword evidence="2" id="KW-1185">Reference proteome</keyword>